<evidence type="ECO:0000313" key="4">
    <source>
        <dbReference type="Proteomes" id="UP000013232"/>
    </source>
</evidence>
<dbReference type="Proteomes" id="UP000013232">
    <property type="component" value="Unassembled WGS sequence"/>
</dbReference>
<protein>
    <submittedName>
        <fullName evidence="3">Fe2+-dicitrate sensor, membrane protein</fullName>
    </submittedName>
</protein>
<dbReference type="InterPro" id="IPR012373">
    <property type="entry name" value="Ferrdict_sens_TM"/>
</dbReference>
<evidence type="ECO:0000259" key="1">
    <source>
        <dbReference type="Pfam" id="PF04773"/>
    </source>
</evidence>
<dbReference type="PIRSF" id="PIRSF018266">
    <property type="entry name" value="FecR"/>
    <property type="match status" value="1"/>
</dbReference>
<proteinExistence type="predicted"/>
<comment type="caution">
    <text evidence="3">The sequence shown here is derived from an EMBL/GenBank/DDBJ whole genome shotgun (WGS) entry which is preliminary data.</text>
</comment>
<dbReference type="PANTHER" id="PTHR30273:SF2">
    <property type="entry name" value="PROTEIN FECR"/>
    <property type="match status" value="1"/>
</dbReference>
<dbReference type="OrthoDB" id="1099576at2"/>
<dbReference type="RefSeq" id="WP_004339416.1">
    <property type="nucleotide sequence ID" value="NZ_AMXE01000046.1"/>
</dbReference>
<accession>N6YX02</accession>
<reference evidence="3 4" key="1">
    <citation type="submission" date="2012-09" db="EMBL/GenBank/DDBJ databases">
        <title>Draft Genome Sequences of 6 Strains from Genus Thauera.</title>
        <authorList>
            <person name="Liu B."/>
            <person name="Shapleigh J.P."/>
            <person name="Frostegard A.H."/>
        </authorList>
    </citation>
    <scope>NUCLEOTIDE SEQUENCE [LARGE SCALE GENOMIC DNA]</scope>
    <source>
        <strain evidence="4">47Lol / DSM 12138</strain>
    </source>
</reference>
<dbReference type="PANTHER" id="PTHR30273">
    <property type="entry name" value="PERIPLASMIC SIGNAL SENSOR AND SIGMA FACTOR ACTIVATOR FECR-RELATED"/>
    <property type="match status" value="1"/>
</dbReference>
<feature type="domain" description="FecR N-terminal" evidence="2">
    <location>
        <begin position="17"/>
        <end position="58"/>
    </location>
</feature>
<keyword evidence="4" id="KW-1185">Reference proteome</keyword>
<sequence>MPPEAGNGRPPGATALQQAAEWFAVLHDNTAGEDERRRWQAWLAASAENRLAWARVETVTRSFASLGTHTQADTAHDILSCPPSRARRRVLKLLAGGGVATLGGWLGHTLLTAHGWRTQLAVWRADERTAIGEVRELTLADGSQLWLNTRSAADLDYGPRLRRILLHAGELLLDTAPDPAQPPRPLVVDTQHGRLTALGTRFSVSLEDEATLVAVFDGMVEIAPRDAPAQIIPAGRQIRFSRHSAAPATPARSARESWTRGLLVADDRRLDDFVAELSRYVSVRIEVAPDIAALRLVGVYPIRDPARDVGRALTAVQQALPVRARQLDSHDWRIEAR</sequence>
<dbReference type="EMBL" id="AMXE01000046">
    <property type="protein sequence ID" value="ENO86922.1"/>
    <property type="molecule type" value="Genomic_DNA"/>
</dbReference>
<dbReference type="eggNOG" id="COG3712">
    <property type="taxonomic scope" value="Bacteria"/>
</dbReference>
<evidence type="ECO:0000313" key="3">
    <source>
        <dbReference type="EMBL" id="ENO86922.1"/>
    </source>
</evidence>
<dbReference type="STRING" id="1123367.GCA_000621305_02804"/>
<feature type="domain" description="FecR protein" evidence="1">
    <location>
        <begin position="127"/>
        <end position="221"/>
    </location>
</feature>
<dbReference type="Pfam" id="PF16220">
    <property type="entry name" value="DUF4880"/>
    <property type="match status" value="1"/>
</dbReference>
<dbReference type="Gene3D" id="2.60.120.1440">
    <property type="match status" value="1"/>
</dbReference>
<dbReference type="Pfam" id="PF04773">
    <property type="entry name" value="FecR"/>
    <property type="match status" value="1"/>
</dbReference>
<organism evidence="3 4">
    <name type="scientific">Thauera linaloolentis (strain DSM 12138 / JCM 21573 / CCUG 41526 / CIP 105981 / IAM 15112 / NBRC 102519 / 47Lol)</name>
    <dbReference type="NCBI Taxonomy" id="1123367"/>
    <lineage>
        <taxon>Bacteria</taxon>
        <taxon>Pseudomonadati</taxon>
        <taxon>Pseudomonadota</taxon>
        <taxon>Betaproteobacteria</taxon>
        <taxon>Rhodocyclales</taxon>
        <taxon>Zoogloeaceae</taxon>
        <taxon>Thauera</taxon>
    </lineage>
</organism>
<evidence type="ECO:0000259" key="2">
    <source>
        <dbReference type="Pfam" id="PF16220"/>
    </source>
</evidence>
<dbReference type="GO" id="GO:0016989">
    <property type="term" value="F:sigma factor antagonist activity"/>
    <property type="evidence" value="ECO:0007669"/>
    <property type="project" value="TreeGrafter"/>
</dbReference>
<gene>
    <name evidence="3" type="ORF">C666_12190</name>
</gene>
<dbReference type="InterPro" id="IPR006860">
    <property type="entry name" value="FecR"/>
</dbReference>
<dbReference type="AlphaFoldDB" id="N6YX02"/>
<dbReference type="InterPro" id="IPR032623">
    <property type="entry name" value="FecR_N"/>
</dbReference>
<name>N6YX02_THAL4</name>